<keyword evidence="3" id="KW-1185">Reference proteome</keyword>
<evidence type="ECO:0000256" key="1">
    <source>
        <dbReference type="SAM" id="MobiDB-lite"/>
    </source>
</evidence>
<feature type="compositionally biased region" description="Polar residues" evidence="1">
    <location>
        <begin position="1"/>
        <end position="10"/>
    </location>
</feature>
<comment type="caution">
    <text evidence="2">The sequence shown here is derived from an EMBL/GenBank/DDBJ whole genome shotgun (WGS) entry which is preliminary data.</text>
</comment>
<feature type="region of interest" description="Disordered" evidence="1">
    <location>
        <begin position="1"/>
        <end position="61"/>
    </location>
</feature>
<reference evidence="2" key="1">
    <citation type="journal article" date="2022" name="bioRxiv">
        <title>Genomics of Preaxostyla Flagellates Illuminates Evolutionary Transitions and the Path Towards Mitochondrial Loss.</title>
        <authorList>
            <person name="Novak L.V.F."/>
            <person name="Treitli S.C."/>
            <person name="Pyrih J."/>
            <person name="Halakuc P."/>
            <person name="Pipaliya S.V."/>
            <person name="Vacek V."/>
            <person name="Brzon O."/>
            <person name="Soukal P."/>
            <person name="Eme L."/>
            <person name="Dacks J.B."/>
            <person name="Karnkowska A."/>
            <person name="Elias M."/>
            <person name="Hampl V."/>
        </authorList>
    </citation>
    <scope>NUCLEOTIDE SEQUENCE</scope>
    <source>
        <strain evidence="2">RCP-MX</strain>
    </source>
</reference>
<protein>
    <submittedName>
        <fullName evidence="2">Uncharacterized protein</fullName>
    </submittedName>
</protein>
<dbReference type="Proteomes" id="UP001141327">
    <property type="component" value="Unassembled WGS sequence"/>
</dbReference>
<gene>
    <name evidence="2" type="ORF">PAPYR_9675</name>
</gene>
<evidence type="ECO:0000313" key="3">
    <source>
        <dbReference type="Proteomes" id="UP001141327"/>
    </source>
</evidence>
<organism evidence="2 3">
    <name type="scientific">Paratrimastix pyriformis</name>
    <dbReference type="NCBI Taxonomy" id="342808"/>
    <lineage>
        <taxon>Eukaryota</taxon>
        <taxon>Metamonada</taxon>
        <taxon>Preaxostyla</taxon>
        <taxon>Paratrimastigidae</taxon>
        <taxon>Paratrimastix</taxon>
    </lineage>
</organism>
<sequence>MLTSSPTRFPSPSEEKVKAAKPLRVATELPPPHPEAPKSPVPNLASTPSRPQLPNAVPPGQPEALVDFWLPRRPRTDAAKLHSKITARLGSAAHLRVLSDFVQVSVPSSAIRAHHIDLNNIRFDGSLPLLQKPPDL</sequence>
<name>A0ABQ8UDD1_9EUKA</name>
<dbReference type="EMBL" id="JAPMOS010000109">
    <property type="protein sequence ID" value="KAJ4455390.1"/>
    <property type="molecule type" value="Genomic_DNA"/>
</dbReference>
<accession>A0ABQ8UDD1</accession>
<evidence type="ECO:0000313" key="2">
    <source>
        <dbReference type="EMBL" id="KAJ4455390.1"/>
    </source>
</evidence>
<feature type="compositionally biased region" description="Pro residues" evidence="1">
    <location>
        <begin position="29"/>
        <end position="40"/>
    </location>
</feature>
<proteinExistence type="predicted"/>